<name>W9AZC7_MYCCO</name>
<evidence type="ECO:0000313" key="1">
    <source>
        <dbReference type="EMBL" id="CDO08277.1"/>
    </source>
</evidence>
<organism evidence="1 2">
    <name type="scientific">Mycolicibacterium cosmeticum</name>
    <dbReference type="NCBI Taxonomy" id="258533"/>
    <lineage>
        <taxon>Bacteria</taxon>
        <taxon>Bacillati</taxon>
        <taxon>Actinomycetota</taxon>
        <taxon>Actinomycetes</taxon>
        <taxon>Mycobacteriales</taxon>
        <taxon>Mycobacteriaceae</taxon>
        <taxon>Mycolicibacterium</taxon>
    </lineage>
</organism>
<evidence type="ECO:0000313" key="2">
    <source>
        <dbReference type="Proteomes" id="UP000028870"/>
    </source>
</evidence>
<comment type="caution">
    <text evidence="1">The sequence shown here is derived from an EMBL/GenBank/DDBJ whole genome shotgun (WGS) entry which is preliminary data.</text>
</comment>
<gene>
    <name evidence="1" type="ORF">BN977_03096</name>
</gene>
<dbReference type="OrthoDB" id="4740803at2"/>
<proteinExistence type="predicted"/>
<reference evidence="1" key="2">
    <citation type="submission" date="2014-03" db="EMBL/GenBank/DDBJ databases">
        <authorList>
            <person name="Urmite Genomes"/>
        </authorList>
    </citation>
    <scope>NUCLEOTIDE SEQUENCE</scope>
    <source>
        <strain evidence="1">DSM 44829</strain>
    </source>
</reference>
<dbReference type="RefSeq" id="WP_131590126.1">
    <property type="nucleotide sequence ID" value="NZ_CCBB010000001.1"/>
</dbReference>
<keyword evidence="2" id="KW-1185">Reference proteome</keyword>
<reference evidence="1" key="1">
    <citation type="submission" date="2014-03" db="EMBL/GenBank/DDBJ databases">
        <title>Draft Genome Sequence of Mycobacterium cosmeticum DSM 44829.</title>
        <authorList>
            <person name="Croce O."/>
            <person name="Robert C."/>
            <person name="Raoult D."/>
            <person name="Drancourt M."/>
        </authorList>
    </citation>
    <scope>NUCLEOTIDE SEQUENCE [LARGE SCALE GENOMIC DNA]</scope>
    <source>
        <strain evidence="1">DSM 44829</strain>
    </source>
</reference>
<dbReference type="AlphaFoldDB" id="W9AZC7"/>
<sequence length="59" mass="6797">MAALIDTGAPAWARRALMMLVHAVAREPGQRPPKSRRHYPPRRDIVIEQAAMSREMYRL</sequence>
<dbReference type="EMBL" id="CCBB010000001">
    <property type="protein sequence ID" value="CDO08277.1"/>
    <property type="molecule type" value="Genomic_DNA"/>
</dbReference>
<dbReference type="STRING" id="258533.BN977_03096"/>
<accession>W9AZC7</accession>
<dbReference type="Proteomes" id="UP000028870">
    <property type="component" value="Unassembled WGS sequence"/>
</dbReference>
<protein>
    <submittedName>
        <fullName evidence="1">Uncharacterized protein</fullName>
    </submittedName>
</protein>